<dbReference type="SUPFAM" id="SSF51366">
    <property type="entry name" value="Ribulose-phoshate binding barrel"/>
    <property type="match status" value="1"/>
</dbReference>
<dbReference type="Gene3D" id="3.20.20.70">
    <property type="entry name" value="Aldolase class I"/>
    <property type="match status" value="1"/>
</dbReference>
<dbReference type="GO" id="GO:0043801">
    <property type="term" value="F:hexulose-6-phosphate synthase activity"/>
    <property type="evidence" value="ECO:0007669"/>
    <property type="project" value="UniProtKB-EC"/>
</dbReference>
<protein>
    <recommendedName>
        <fullName evidence="3">3-hexulose-6-phosphate synthase</fullName>
        <ecNumber evidence="3">4.1.2.43</ecNumber>
    </recommendedName>
</protein>
<comment type="similarity">
    <text evidence="2">Belongs to the HPS/KGPDC family. HPS subfamily.</text>
</comment>
<dbReference type="SMART" id="SM00934">
    <property type="entry name" value="OMPdecase"/>
    <property type="match status" value="1"/>
</dbReference>
<dbReference type="InterPro" id="IPR011060">
    <property type="entry name" value="RibuloseP-bd_barrel"/>
</dbReference>
<dbReference type="NCBIfam" id="TIGR03128">
    <property type="entry name" value="RuMP_HxlA"/>
    <property type="match status" value="1"/>
</dbReference>
<dbReference type="GO" id="GO:0019854">
    <property type="term" value="P:L-ascorbic acid catabolic process"/>
    <property type="evidence" value="ECO:0007669"/>
    <property type="project" value="TreeGrafter"/>
</dbReference>
<feature type="non-terminal residue" evidence="7">
    <location>
        <position position="204"/>
    </location>
</feature>
<dbReference type="InterPro" id="IPR001754">
    <property type="entry name" value="OMPdeCOase_dom"/>
</dbReference>
<keyword evidence="5" id="KW-0119">Carbohydrate metabolism</keyword>
<evidence type="ECO:0000256" key="5">
    <source>
        <dbReference type="ARBA" id="ARBA00023277"/>
    </source>
</evidence>
<accession>A0A382X3X1</accession>
<evidence type="ECO:0000256" key="2">
    <source>
        <dbReference type="ARBA" id="ARBA00006350"/>
    </source>
</evidence>
<dbReference type="EC" id="4.1.2.43" evidence="3"/>
<dbReference type="InterPro" id="IPR041710">
    <property type="entry name" value="HPS/KGPDC"/>
</dbReference>
<dbReference type="CDD" id="cd04726">
    <property type="entry name" value="KGPDC_HPS"/>
    <property type="match status" value="1"/>
</dbReference>
<evidence type="ECO:0000256" key="3">
    <source>
        <dbReference type="ARBA" id="ARBA00012890"/>
    </source>
</evidence>
<sequence>MKLQVAFDLQSSDEVLKFLEKNGDLIDIVEIGTPLIMKEGVKSIQKIKKNYPKQTVLADLKIMDAGLLEAQIGFDAGADIVTVLGLASKKTLNSVKQTAVKNGRKVMVDMINHPYPEKKWKELMKMGIDLCCLHTANDDTKDGETPLNDLKRFYNLHGGENIAVAGGINPDLIRKINIFHPEVVIVGGYIANSRNHRDALLEIH</sequence>
<dbReference type="AlphaFoldDB" id="A0A382X3X1"/>
<evidence type="ECO:0000256" key="1">
    <source>
        <dbReference type="ARBA" id="ARBA00000718"/>
    </source>
</evidence>
<comment type="catalytic activity">
    <reaction evidence="1">
        <text>D-ribulose 5-phosphate + formaldehyde = D-arabino-hex-3-ulose 6-phosphate</text>
        <dbReference type="Rhea" id="RHEA:25201"/>
        <dbReference type="ChEBI" id="CHEBI:16842"/>
        <dbReference type="ChEBI" id="CHEBI:58121"/>
        <dbReference type="ChEBI" id="CHEBI:58542"/>
        <dbReference type="EC" id="4.1.2.43"/>
    </reaction>
</comment>
<reference evidence="7" key="1">
    <citation type="submission" date="2018-05" db="EMBL/GenBank/DDBJ databases">
        <authorList>
            <person name="Lanie J.A."/>
            <person name="Ng W.-L."/>
            <person name="Kazmierczak K.M."/>
            <person name="Andrzejewski T.M."/>
            <person name="Davidsen T.M."/>
            <person name="Wayne K.J."/>
            <person name="Tettelin H."/>
            <person name="Glass J.I."/>
            <person name="Rusch D."/>
            <person name="Podicherti R."/>
            <person name="Tsui H.-C.T."/>
            <person name="Winkler M.E."/>
        </authorList>
    </citation>
    <scope>NUCLEOTIDE SEQUENCE</scope>
</reference>
<gene>
    <name evidence="7" type="ORF">METZ01_LOCUS418761</name>
</gene>
<feature type="domain" description="Orotidine 5'-phosphate decarboxylase" evidence="6">
    <location>
        <begin position="2"/>
        <end position="203"/>
    </location>
</feature>
<dbReference type="PANTHER" id="PTHR35039">
    <property type="entry name" value="3-KETO-L-GULONATE-6-PHOSPHATE DECARBOXYLASE SGBH-RELATED"/>
    <property type="match status" value="1"/>
</dbReference>
<dbReference type="GO" id="GO:0033982">
    <property type="term" value="F:3-dehydro-L-gulonate-6-phosphate decarboxylase activity"/>
    <property type="evidence" value="ECO:0007669"/>
    <property type="project" value="TreeGrafter"/>
</dbReference>
<dbReference type="Pfam" id="PF00215">
    <property type="entry name" value="OMPdecase"/>
    <property type="match status" value="1"/>
</dbReference>
<keyword evidence="4" id="KW-0456">Lyase</keyword>
<evidence type="ECO:0000256" key="4">
    <source>
        <dbReference type="ARBA" id="ARBA00023239"/>
    </source>
</evidence>
<dbReference type="GO" id="GO:0004590">
    <property type="term" value="F:orotidine-5'-phosphate decarboxylase activity"/>
    <property type="evidence" value="ECO:0007669"/>
    <property type="project" value="InterPro"/>
</dbReference>
<dbReference type="PANTHER" id="PTHR35039:SF3">
    <property type="entry name" value="3-KETO-L-GULONATE-6-PHOSPHATE DECARBOXYLASE SGBH-RELATED"/>
    <property type="match status" value="1"/>
</dbReference>
<evidence type="ECO:0000259" key="6">
    <source>
        <dbReference type="SMART" id="SM00934"/>
    </source>
</evidence>
<dbReference type="InterPro" id="IPR017553">
    <property type="entry name" value="3-hexulose-6-phosphate_synth"/>
</dbReference>
<organism evidence="7">
    <name type="scientific">marine metagenome</name>
    <dbReference type="NCBI Taxonomy" id="408172"/>
    <lineage>
        <taxon>unclassified sequences</taxon>
        <taxon>metagenomes</taxon>
        <taxon>ecological metagenomes</taxon>
    </lineage>
</organism>
<dbReference type="InterPro" id="IPR013785">
    <property type="entry name" value="Aldolase_TIM"/>
</dbReference>
<evidence type="ECO:0000313" key="7">
    <source>
        <dbReference type="EMBL" id="SVD65907.1"/>
    </source>
</evidence>
<dbReference type="GO" id="GO:0006207">
    <property type="term" value="P:'de novo' pyrimidine nucleobase biosynthetic process"/>
    <property type="evidence" value="ECO:0007669"/>
    <property type="project" value="InterPro"/>
</dbReference>
<proteinExistence type="inferred from homology"/>
<dbReference type="FunFam" id="3.20.20.70:FF:000022">
    <property type="entry name" value="3-keto-L-gulonate-6-phosphate decarboxylase UlaD"/>
    <property type="match status" value="1"/>
</dbReference>
<name>A0A382X3X1_9ZZZZ</name>
<dbReference type="EMBL" id="UINC01164848">
    <property type="protein sequence ID" value="SVD65907.1"/>
    <property type="molecule type" value="Genomic_DNA"/>
</dbReference>